<sequence>MQHPSGRWPAEVAAVHDALTRVVREIVAGRPSVDGLPSFALQSVLSYIDRNPGCRATEIAETFGVHRSTISRQLRSCADAGWVRAGEGSLHSGYPLTLTAEGGQALAAAAERDLAEIAERMADWTPRDIADFAAALRRFGHSDPTTGDDHA</sequence>
<feature type="domain" description="HTH marR-type" evidence="1">
    <location>
        <begin position="31"/>
        <end position="129"/>
    </location>
</feature>
<dbReference type="Gene3D" id="1.10.10.10">
    <property type="entry name" value="Winged helix-like DNA-binding domain superfamily/Winged helix DNA-binding domain"/>
    <property type="match status" value="1"/>
</dbReference>
<dbReference type="RefSeq" id="WP_378551622.1">
    <property type="nucleotide sequence ID" value="NZ_JBHSBA010000007.1"/>
</dbReference>
<reference evidence="3" key="1">
    <citation type="journal article" date="2019" name="Int. J. Syst. Evol. Microbiol.">
        <title>The Global Catalogue of Microorganisms (GCM) 10K type strain sequencing project: providing services to taxonomists for standard genome sequencing and annotation.</title>
        <authorList>
            <consortium name="The Broad Institute Genomics Platform"/>
            <consortium name="The Broad Institute Genome Sequencing Center for Infectious Disease"/>
            <person name="Wu L."/>
            <person name="Ma J."/>
        </authorList>
    </citation>
    <scope>NUCLEOTIDE SEQUENCE [LARGE SCALE GENOMIC DNA]</scope>
    <source>
        <strain evidence="3">CGMCC 4.7204</strain>
    </source>
</reference>
<accession>A0ABV8L7D0</accession>
<dbReference type="SUPFAM" id="SSF46785">
    <property type="entry name" value="Winged helix' DNA-binding domain"/>
    <property type="match status" value="1"/>
</dbReference>
<keyword evidence="3" id="KW-1185">Reference proteome</keyword>
<dbReference type="SMART" id="SM00347">
    <property type="entry name" value="HTH_MARR"/>
    <property type="match status" value="1"/>
</dbReference>
<organism evidence="2 3">
    <name type="scientific">Nocardia rhizosphaerae</name>
    <dbReference type="NCBI Taxonomy" id="1691571"/>
    <lineage>
        <taxon>Bacteria</taxon>
        <taxon>Bacillati</taxon>
        <taxon>Actinomycetota</taxon>
        <taxon>Actinomycetes</taxon>
        <taxon>Mycobacteriales</taxon>
        <taxon>Nocardiaceae</taxon>
        <taxon>Nocardia</taxon>
    </lineage>
</organism>
<dbReference type="Pfam" id="PF12802">
    <property type="entry name" value="MarR_2"/>
    <property type="match status" value="1"/>
</dbReference>
<protein>
    <submittedName>
        <fullName evidence="2">MarR family winged helix-turn-helix transcriptional regulator</fullName>
    </submittedName>
</protein>
<evidence type="ECO:0000313" key="3">
    <source>
        <dbReference type="Proteomes" id="UP001595767"/>
    </source>
</evidence>
<evidence type="ECO:0000313" key="2">
    <source>
        <dbReference type="EMBL" id="MFC4126676.1"/>
    </source>
</evidence>
<dbReference type="Proteomes" id="UP001595767">
    <property type="component" value="Unassembled WGS sequence"/>
</dbReference>
<dbReference type="InterPro" id="IPR036388">
    <property type="entry name" value="WH-like_DNA-bd_sf"/>
</dbReference>
<evidence type="ECO:0000259" key="1">
    <source>
        <dbReference type="SMART" id="SM00347"/>
    </source>
</evidence>
<dbReference type="EMBL" id="JBHSBA010000007">
    <property type="protein sequence ID" value="MFC4126676.1"/>
    <property type="molecule type" value="Genomic_DNA"/>
</dbReference>
<dbReference type="InterPro" id="IPR036390">
    <property type="entry name" value="WH_DNA-bd_sf"/>
</dbReference>
<comment type="caution">
    <text evidence="2">The sequence shown here is derived from an EMBL/GenBank/DDBJ whole genome shotgun (WGS) entry which is preliminary data.</text>
</comment>
<gene>
    <name evidence="2" type="ORF">ACFOW8_17185</name>
</gene>
<name>A0ABV8L7D0_9NOCA</name>
<proteinExistence type="predicted"/>
<dbReference type="InterPro" id="IPR000835">
    <property type="entry name" value="HTH_MarR-typ"/>
</dbReference>